<proteinExistence type="predicted"/>
<name>A0A1E7YK59_9PROT</name>
<keyword evidence="1" id="KW-1133">Transmembrane helix</keyword>
<protein>
    <submittedName>
        <fullName evidence="2">Uncharacterized protein</fullName>
    </submittedName>
</protein>
<feature type="transmembrane region" description="Helical" evidence="1">
    <location>
        <begin position="46"/>
        <end position="71"/>
    </location>
</feature>
<sequence length="103" mass="11356">MIWLYLANTLLVCAIVLAVLFPSATRRLLIHLGLWSRLQTIDTRRFALAVERLGIFLMVTALALFASILSGSHPADWSLPAAEGLFFGVALFLAGYWSRPPSP</sequence>
<dbReference type="Proteomes" id="UP000175616">
    <property type="component" value="Unassembled WGS sequence"/>
</dbReference>
<evidence type="ECO:0000256" key="1">
    <source>
        <dbReference type="SAM" id="Phobius"/>
    </source>
</evidence>
<dbReference type="GeneID" id="92932618"/>
<keyword evidence="1" id="KW-0812">Transmembrane</keyword>
<dbReference type="OMA" id="MIWLYLA"/>
<dbReference type="AlphaFoldDB" id="A0A1E7YK59"/>
<gene>
    <name evidence="2" type="ORF">BAE27_13220</name>
</gene>
<feature type="transmembrane region" description="Helical" evidence="1">
    <location>
        <begin position="6"/>
        <end position="25"/>
    </location>
</feature>
<dbReference type="PATRIC" id="fig|33059.14.peg.482"/>
<evidence type="ECO:0000313" key="3">
    <source>
        <dbReference type="Proteomes" id="UP000175616"/>
    </source>
</evidence>
<feature type="transmembrane region" description="Helical" evidence="1">
    <location>
        <begin position="77"/>
        <end position="97"/>
    </location>
</feature>
<evidence type="ECO:0000313" key="2">
    <source>
        <dbReference type="EMBL" id="OFC29799.1"/>
    </source>
</evidence>
<dbReference type="EMBL" id="LZYE01000358">
    <property type="protein sequence ID" value="OFC29799.1"/>
    <property type="molecule type" value="Genomic_DNA"/>
</dbReference>
<accession>A0A1E7YK59</accession>
<reference evidence="2 3" key="1">
    <citation type="submission" date="2016-06" db="EMBL/GenBank/DDBJ databases">
        <title>Gene turnover analysis identifies the evolutionary adaptation of the extremophile Acidithiobacillus caldus.</title>
        <authorList>
            <person name="Zhang X."/>
        </authorList>
    </citation>
    <scope>NUCLEOTIDE SEQUENCE [LARGE SCALE GENOMIC DNA]</scope>
    <source>
        <strain evidence="2 3">DX</strain>
    </source>
</reference>
<keyword evidence="1" id="KW-0472">Membrane</keyword>
<dbReference type="RefSeq" id="WP_014003548.1">
    <property type="nucleotide sequence ID" value="NZ_CP026328.2"/>
</dbReference>
<organism evidence="2 3">
    <name type="scientific">Acidithiobacillus caldus</name>
    <dbReference type="NCBI Taxonomy" id="33059"/>
    <lineage>
        <taxon>Bacteria</taxon>
        <taxon>Pseudomonadati</taxon>
        <taxon>Pseudomonadota</taxon>
        <taxon>Acidithiobacillia</taxon>
        <taxon>Acidithiobacillales</taxon>
        <taxon>Acidithiobacillaceae</taxon>
        <taxon>Acidithiobacillus</taxon>
    </lineage>
</organism>
<comment type="caution">
    <text evidence="2">The sequence shown here is derived from an EMBL/GenBank/DDBJ whole genome shotgun (WGS) entry which is preliminary data.</text>
</comment>